<evidence type="ECO:0000313" key="1">
    <source>
        <dbReference type="Proteomes" id="UP000887579"/>
    </source>
</evidence>
<dbReference type="Proteomes" id="UP000887579">
    <property type="component" value="Unplaced"/>
</dbReference>
<protein>
    <submittedName>
        <fullName evidence="2">Ubiquitin-like protease family profile domain-containing protein</fullName>
    </submittedName>
</protein>
<name>A0AC34FT23_9BILA</name>
<organism evidence="1 2">
    <name type="scientific">Panagrolaimus sp. ES5</name>
    <dbReference type="NCBI Taxonomy" id="591445"/>
    <lineage>
        <taxon>Eukaryota</taxon>
        <taxon>Metazoa</taxon>
        <taxon>Ecdysozoa</taxon>
        <taxon>Nematoda</taxon>
        <taxon>Chromadorea</taxon>
        <taxon>Rhabditida</taxon>
        <taxon>Tylenchina</taxon>
        <taxon>Panagrolaimomorpha</taxon>
        <taxon>Panagrolaimoidea</taxon>
        <taxon>Panagrolaimidae</taxon>
        <taxon>Panagrolaimus</taxon>
    </lineage>
</organism>
<proteinExistence type="predicted"/>
<sequence>MSTMVTSDHNFDQKKNFNNFKKSASSFYSINLNQNFKSSQITTVSSKSNSAVGRNISENLGNFSDRKTQAGYRKKELRDLKISETPLSLFETFIEDKEKVHNWSHRSSIAVSTLSLLIAGYEARDEPDYLYNYCHQKVKQEKVVEKWHGVKKFFKHFPFVKSLDPETVEYPRQQDSKLTVPEVMQFKASQQLLNPNNLNNSSKSIPLKKEAEIYIQRLLRDIHGVGRWQAITKQFQPGKWLGEDDVTNLIRLCHASLPNSNKFSWLPAEAAMIQCKSYDLQLNVENFNNATEYCLIPFCNGSHFTLYIYTVKDNILQYYDPQNNDPSEFYQKRVAEIVKTLFNPPILPNTNCLMLLPEAMKQKDGYSCAIICIDIVLQKMKNQPLFEDYYNPDSRRQIFFELLSKVFKYSIIQGSYLNEFSDIIEITSSSQQPDDKNRVENKENDELIAPPALATEKNNVFDNLNNPISEIATLKKNAKGRKNERYKKLSAAGNKAKRDIQGESTFVPSSPVDIIKITKQKESPDARSDKRDTTKARNSKLLKKNIKKERIAARMKYVRKLKTKQFKGAQIHKVFRNPVLQNTINPMEQLPDEVLIKYRLKCGKKTPNSLWKVKSRIEKQLEQIFPAFCYSTFQKSIDELMPKIPDVHSVNMEKRENLIWKDFYHSVVTVLNLRKDMPLKGPIRITIAGDKGYKFSFLTGDLKFLSDCIGCQGGNATRPCIFCKTTDVNCEGEIRTNDEIYEDFVKVQSDYAKSRKKSIARFRECMRQNNSVCGEPLIKSIPLSRVAPPALHINMAMVNKFKNYMNCAEFDDFVKDLDLEPVQGRNEYNGNSCRKILQKFRDKPDEYYGPHKDVFILMAKIQRMAVARTLILSEIRNLEIYVKELFEKFSNCPGFLIGNKLHLLNYHLLSFIWEHRSWGLFSEEGIEATHPVFNSAKK</sequence>
<dbReference type="WBParaSite" id="ES5_v2.g20540.t1">
    <property type="protein sequence ID" value="ES5_v2.g20540.t1"/>
    <property type="gene ID" value="ES5_v2.g20540"/>
</dbReference>
<accession>A0AC34FT23</accession>
<reference evidence="2" key="1">
    <citation type="submission" date="2022-11" db="UniProtKB">
        <authorList>
            <consortium name="WormBaseParasite"/>
        </authorList>
    </citation>
    <scope>IDENTIFICATION</scope>
</reference>
<evidence type="ECO:0000313" key="2">
    <source>
        <dbReference type="WBParaSite" id="ES5_v2.g20540.t1"/>
    </source>
</evidence>